<evidence type="ECO:0000313" key="2">
    <source>
        <dbReference type="Proteomes" id="UP000294901"/>
    </source>
</evidence>
<gene>
    <name evidence="1" type="ORF">C8E87_4625</name>
</gene>
<organism evidence="1 2">
    <name type="scientific">Paractinoplanes brasiliensis</name>
    <dbReference type="NCBI Taxonomy" id="52695"/>
    <lineage>
        <taxon>Bacteria</taxon>
        <taxon>Bacillati</taxon>
        <taxon>Actinomycetota</taxon>
        <taxon>Actinomycetes</taxon>
        <taxon>Micromonosporales</taxon>
        <taxon>Micromonosporaceae</taxon>
        <taxon>Paractinoplanes</taxon>
    </lineage>
</organism>
<protein>
    <submittedName>
        <fullName evidence="1">Uncharacterized protein</fullName>
    </submittedName>
</protein>
<proteinExistence type="predicted"/>
<evidence type="ECO:0000313" key="1">
    <source>
        <dbReference type="EMBL" id="TDO40905.1"/>
    </source>
</evidence>
<dbReference type="Proteomes" id="UP000294901">
    <property type="component" value="Unassembled WGS sequence"/>
</dbReference>
<name>A0A4R6K1C7_9ACTN</name>
<sequence length="132" mass="14384">MERQLELVLAVVLMDVDGLGGIRLRAEDDDWLGMEGVATAMLRWPDGSGRGVQVALDQEFGTQVAMLADQVQEEVVEALWHAGRPTNWPRCPRHPHTHPLAAAEHGGRAYWKCPAGGELISEIGRLGATPRG</sequence>
<dbReference type="RefSeq" id="WP_133875013.1">
    <property type="nucleotide sequence ID" value="NZ_BOMD01000013.1"/>
</dbReference>
<comment type="caution">
    <text evidence="1">The sequence shown here is derived from an EMBL/GenBank/DDBJ whole genome shotgun (WGS) entry which is preliminary data.</text>
</comment>
<reference evidence="1 2" key="1">
    <citation type="submission" date="2019-03" db="EMBL/GenBank/DDBJ databases">
        <title>Sequencing the genomes of 1000 actinobacteria strains.</title>
        <authorList>
            <person name="Klenk H.-P."/>
        </authorList>
    </citation>
    <scope>NUCLEOTIDE SEQUENCE [LARGE SCALE GENOMIC DNA]</scope>
    <source>
        <strain evidence="1 2">DSM 43805</strain>
    </source>
</reference>
<dbReference type="EMBL" id="SNWR01000001">
    <property type="protein sequence ID" value="TDO40905.1"/>
    <property type="molecule type" value="Genomic_DNA"/>
</dbReference>
<dbReference type="OrthoDB" id="5197182at2"/>
<accession>A0A4R6K1C7</accession>
<dbReference type="AlphaFoldDB" id="A0A4R6K1C7"/>
<keyword evidence="2" id="KW-1185">Reference proteome</keyword>